<evidence type="ECO:0000256" key="1">
    <source>
        <dbReference type="ARBA" id="ARBA00022491"/>
    </source>
</evidence>
<dbReference type="PROSITE" id="PS50977">
    <property type="entry name" value="HTH_TETR_2"/>
    <property type="match status" value="1"/>
</dbReference>
<dbReference type="InterPro" id="IPR009057">
    <property type="entry name" value="Homeodomain-like_sf"/>
</dbReference>
<keyword evidence="4" id="KW-0804">Transcription</keyword>
<evidence type="ECO:0000256" key="3">
    <source>
        <dbReference type="ARBA" id="ARBA00023125"/>
    </source>
</evidence>
<keyword evidence="1" id="KW-0678">Repressor</keyword>
<dbReference type="InterPro" id="IPR036271">
    <property type="entry name" value="Tet_transcr_reg_TetR-rel_C_sf"/>
</dbReference>
<proteinExistence type="predicted"/>
<gene>
    <name evidence="5" type="ORF">C0V82_14445</name>
</gene>
<reference evidence="5 6" key="1">
    <citation type="submission" date="2017-12" db="EMBL/GenBank/DDBJ databases">
        <title>Genomes of bacteria within cyanobacterial aggregates.</title>
        <authorList>
            <person name="Cai H."/>
        </authorList>
    </citation>
    <scope>NUCLEOTIDE SEQUENCE [LARGE SCALE GENOMIC DNA]</scope>
    <source>
        <strain evidence="5 6">TH16</strain>
    </source>
</reference>
<dbReference type="PANTHER" id="PTHR30055">
    <property type="entry name" value="HTH-TYPE TRANSCRIPTIONAL REGULATOR RUTR"/>
    <property type="match status" value="1"/>
</dbReference>
<dbReference type="EMBL" id="CP025611">
    <property type="protein sequence ID" value="AUN31305.1"/>
    <property type="molecule type" value="Genomic_DNA"/>
</dbReference>
<organism evidence="5 6">
    <name type="scientific">Niveispirillum cyanobacteriorum</name>
    <dbReference type="NCBI Taxonomy" id="1612173"/>
    <lineage>
        <taxon>Bacteria</taxon>
        <taxon>Pseudomonadati</taxon>
        <taxon>Pseudomonadota</taxon>
        <taxon>Alphaproteobacteria</taxon>
        <taxon>Rhodospirillales</taxon>
        <taxon>Azospirillaceae</taxon>
        <taxon>Niveispirillum</taxon>
    </lineage>
</organism>
<protein>
    <submittedName>
        <fullName evidence="5">TetR family transcriptional regulator</fullName>
    </submittedName>
</protein>
<keyword evidence="2" id="KW-0805">Transcription regulation</keyword>
<evidence type="ECO:0000256" key="2">
    <source>
        <dbReference type="ARBA" id="ARBA00023015"/>
    </source>
</evidence>
<dbReference type="Proteomes" id="UP000234752">
    <property type="component" value="Chromosome eg_1"/>
</dbReference>
<evidence type="ECO:0000313" key="5">
    <source>
        <dbReference type="EMBL" id="AUN31305.1"/>
    </source>
</evidence>
<keyword evidence="6" id="KW-1185">Reference proteome</keyword>
<name>A0A2K9NGD5_9PROT</name>
<dbReference type="InterPro" id="IPR039538">
    <property type="entry name" value="BetI_C"/>
</dbReference>
<dbReference type="Pfam" id="PF13977">
    <property type="entry name" value="TetR_C_6"/>
    <property type="match status" value="1"/>
</dbReference>
<dbReference type="SUPFAM" id="SSF46689">
    <property type="entry name" value="Homeodomain-like"/>
    <property type="match status" value="1"/>
</dbReference>
<accession>A0A2K9NGD5</accession>
<evidence type="ECO:0000313" key="6">
    <source>
        <dbReference type="Proteomes" id="UP000234752"/>
    </source>
</evidence>
<dbReference type="InterPro" id="IPR001647">
    <property type="entry name" value="HTH_TetR"/>
</dbReference>
<dbReference type="Gene3D" id="1.10.357.10">
    <property type="entry name" value="Tetracycline Repressor, domain 2"/>
    <property type="match status" value="1"/>
</dbReference>
<evidence type="ECO:0000256" key="4">
    <source>
        <dbReference type="ARBA" id="ARBA00023163"/>
    </source>
</evidence>
<dbReference type="Pfam" id="PF00440">
    <property type="entry name" value="TetR_N"/>
    <property type="match status" value="1"/>
</dbReference>
<keyword evidence="3" id="KW-0238">DNA-binding</keyword>
<dbReference type="GO" id="GO:0000976">
    <property type="term" value="F:transcription cis-regulatory region binding"/>
    <property type="evidence" value="ECO:0007669"/>
    <property type="project" value="TreeGrafter"/>
</dbReference>
<dbReference type="OrthoDB" id="9809265at2"/>
<dbReference type="SUPFAM" id="SSF48498">
    <property type="entry name" value="Tetracyclin repressor-like, C-terminal domain"/>
    <property type="match status" value="1"/>
</dbReference>
<dbReference type="InterPro" id="IPR050109">
    <property type="entry name" value="HTH-type_TetR-like_transc_reg"/>
</dbReference>
<dbReference type="AlphaFoldDB" id="A0A2K9NGD5"/>
<sequence length="190" mass="21002">MPAVVDHEARRRAVAEVTADLVAKAGIEAVTVREVAQAAGYSTAIVSHYFASKVELLFYTYRATVLRAHQRMEGALEAGGGPIRPYLAALLPLNAEQRRDWLVWFAFWTMAIADHTLSAEQQVRSRQITARVTSLLMERGLAEDAAKEGARRLLVTIYGMASQAFFDPERWPAETQLSVLDADLKMIGVA</sequence>
<dbReference type="KEGG" id="ncb:C0V82_14445"/>
<dbReference type="GO" id="GO:0003700">
    <property type="term" value="F:DNA-binding transcription factor activity"/>
    <property type="evidence" value="ECO:0007669"/>
    <property type="project" value="TreeGrafter"/>
</dbReference>
<dbReference type="RefSeq" id="WP_102112912.1">
    <property type="nucleotide sequence ID" value="NZ_BMGN01000005.1"/>
</dbReference>
<dbReference type="PANTHER" id="PTHR30055:SF228">
    <property type="entry name" value="TRANSCRIPTIONAL REGULATOR-RELATED"/>
    <property type="match status" value="1"/>
</dbReference>